<name>A0ABQ7RIA0_9ASCO</name>
<dbReference type="Proteomes" id="UP000697297">
    <property type="component" value="Unassembled WGS sequence"/>
</dbReference>
<organism evidence="1 2">
    <name type="scientific">Ogataea haglerorum</name>
    <dbReference type="NCBI Taxonomy" id="1937702"/>
    <lineage>
        <taxon>Eukaryota</taxon>
        <taxon>Fungi</taxon>
        <taxon>Dikarya</taxon>
        <taxon>Ascomycota</taxon>
        <taxon>Saccharomycotina</taxon>
        <taxon>Pichiomycetes</taxon>
        <taxon>Pichiales</taxon>
        <taxon>Pichiaceae</taxon>
        <taxon>Ogataea</taxon>
    </lineage>
</organism>
<gene>
    <name evidence="1" type="ORF">KL946_002214</name>
</gene>
<sequence length="147" mass="15808">MESAPIVAEPHVVAVSEQQVAQTFVAARDKRAGRLEQPMEQQHGRSAGRHGGIDYSLERDHKAVLGDDAVLKQLQAHELDVVAQMLLIGGNLKTQVLASQIGQHISKNTILNVSGKLFAGSEPADQDHELLVELVALVKAVLQSQPA</sequence>
<dbReference type="EMBL" id="JAHLUN010000005">
    <property type="protein sequence ID" value="KAG7766034.1"/>
    <property type="molecule type" value="Genomic_DNA"/>
</dbReference>
<evidence type="ECO:0000313" key="2">
    <source>
        <dbReference type="Proteomes" id="UP000697297"/>
    </source>
</evidence>
<reference evidence="1 2" key="1">
    <citation type="journal article" date="2021" name="G3 (Bethesda)">
        <title>Genomic diversity, chromosomal rearrangements, and interspecies hybridization in the ogataea polymorpha species complex.</title>
        <authorList>
            <person name="Hanson S.J."/>
            <person name="Cinneide E.O."/>
            <person name="Salzberg L.I."/>
            <person name="Wolfe K.H."/>
            <person name="McGowan J."/>
            <person name="Fitzpatrick D.A."/>
            <person name="Matlin K."/>
        </authorList>
    </citation>
    <scope>NUCLEOTIDE SEQUENCE [LARGE SCALE GENOMIC DNA]</scope>
    <source>
        <strain evidence="1">81-436-3</strain>
    </source>
</reference>
<proteinExistence type="predicted"/>
<evidence type="ECO:0000313" key="1">
    <source>
        <dbReference type="EMBL" id="KAG7766034.1"/>
    </source>
</evidence>
<keyword evidence="2" id="KW-1185">Reference proteome</keyword>
<protein>
    <submittedName>
        <fullName evidence="1">Uncharacterized protein</fullName>
    </submittedName>
</protein>
<comment type="caution">
    <text evidence="1">The sequence shown here is derived from an EMBL/GenBank/DDBJ whole genome shotgun (WGS) entry which is preliminary data.</text>
</comment>
<accession>A0ABQ7RIA0</accession>